<dbReference type="SUPFAM" id="SSF52218">
    <property type="entry name" value="Flavoproteins"/>
    <property type="match status" value="1"/>
</dbReference>
<dbReference type="RefSeq" id="WP_094999027.1">
    <property type="nucleotide sequence ID" value="NZ_BMJL01000001.1"/>
</dbReference>
<dbReference type="GO" id="GO:0005829">
    <property type="term" value="C:cytosol"/>
    <property type="evidence" value="ECO:0007669"/>
    <property type="project" value="TreeGrafter"/>
</dbReference>
<organism evidence="2 3">
    <name type="scientific">Maribacter cobaltidurans</name>
    <dbReference type="NCBI Taxonomy" id="1178778"/>
    <lineage>
        <taxon>Bacteria</taxon>
        <taxon>Pseudomonadati</taxon>
        <taxon>Bacteroidota</taxon>
        <taxon>Flavobacteriia</taxon>
        <taxon>Flavobacteriales</taxon>
        <taxon>Flavobacteriaceae</taxon>
        <taxon>Maribacter</taxon>
    </lineage>
</organism>
<evidence type="ECO:0000259" key="1">
    <source>
        <dbReference type="Pfam" id="PF03358"/>
    </source>
</evidence>
<dbReference type="Pfam" id="PF03358">
    <property type="entry name" value="FMN_red"/>
    <property type="match status" value="1"/>
</dbReference>
<dbReference type="EMBL" id="CP022957">
    <property type="protein sequence ID" value="ASV32475.1"/>
    <property type="molecule type" value="Genomic_DNA"/>
</dbReference>
<gene>
    <name evidence="2" type="ORF">CJ263_20800</name>
</gene>
<keyword evidence="3" id="KW-1185">Reference proteome</keyword>
<dbReference type="InterPro" id="IPR050712">
    <property type="entry name" value="NAD(P)H-dep_reductase"/>
</dbReference>
<dbReference type="InterPro" id="IPR005025">
    <property type="entry name" value="FMN_Rdtase-like_dom"/>
</dbReference>
<dbReference type="PANTHER" id="PTHR30543">
    <property type="entry name" value="CHROMATE REDUCTASE"/>
    <property type="match status" value="1"/>
</dbReference>
<dbReference type="AlphaFoldDB" id="A0A223VAR5"/>
<dbReference type="InterPro" id="IPR029039">
    <property type="entry name" value="Flavoprotein-like_sf"/>
</dbReference>
<protein>
    <submittedName>
        <fullName evidence="2">NADPH-dependent FMN reductase</fullName>
    </submittedName>
</protein>
<evidence type="ECO:0000313" key="2">
    <source>
        <dbReference type="EMBL" id="ASV32475.1"/>
    </source>
</evidence>
<dbReference type="Proteomes" id="UP000215244">
    <property type="component" value="Chromosome"/>
</dbReference>
<dbReference type="PANTHER" id="PTHR30543:SF21">
    <property type="entry name" value="NAD(P)H-DEPENDENT FMN REDUCTASE LOT6"/>
    <property type="match status" value="1"/>
</dbReference>
<sequence>MSFILAFAGSNSSTSINFELVKYTCSLIEGEEVRLMNMSNCPFPMYSEDHEIEHGFSNSLNEIKRDIQFSKGVIVSVNEHNSYPSAYFKNLLDWLSRLDRNFIRDKKVMLMSTSKGKRGAIGALEVSDKLFTRFGAHVTGTFSLPSFSENFDRKKGILDTELADNHRSVLNAFLKSLN</sequence>
<dbReference type="KEGG" id="marb:CJ263_20800"/>
<dbReference type="Gene3D" id="3.40.50.360">
    <property type="match status" value="1"/>
</dbReference>
<feature type="domain" description="NADPH-dependent FMN reductase-like" evidence="1">
    <location>
        <begin position="4"/>
        <end position="142"/>
    </location>
</feature>
<dbReference type="GO" id="GO:0010181">
    <property type="term" value="F:FMN binding"/>
    <property type="evidence" value="ECO:0007669"/>
    <property type="project" value="TreeGrafter"/>
</dbReference>
<proteinExistence type="predicted"/>
<dbReference type="OrthoDB" id="5767802at2"/>
<evidence type="ECO:0000313" key="3">
    <source>
        <dbReference type="Proteomes" id="UP000215244"/>
    </source>
</evidence>
<name>A0A223VAR5_9FLAO</name>
<reference evidence="2 3" key="1">
    <citation type="submission" date="2017-08" db="EMBL/GenBank/DDBJ databases">
        <title>The complete genome sequence of Maribacter sp. B1, isolated from deep-sea sediment.</title>
        <authorList>
            <person name="Wu Y.-H."/>
            <person name="Cheng H."/>
            <person name="Xu X.-W."/>
        </authorList>
    </citation>
    <scope>NUCLEOTIDE SEQUENCE [LARGE SCALE GENOMIC DNA]</scope>
    <source>
        <strain evidence="2 3">B1</strain>
    </source>
</reference>
<accession>A0A223VAR5</accession>
<dbReference type="GO" id="GO:0016491">
    <property type="term" value="F:oxidoreductase activity"/>
    <property type="evidence" value="ECO:0007669"/>
    <property type="project" value="InterPro"/>
</dbReference>